<dbReference type="PANTHER" id="PTHR43975">
    <property type="entry name" value="ZGC:101858"/>
    <property type="match status" value="1"/>
</dbReference>
<proteinExistence type="predicted"/>
<dbReference type="OrthoDB" id="47007at2759"/>
<gene>
    <name evidence="1" type="ORF">EB796_024165</name>
</gene>
<dbReference type="Gene3D" id="3.40.50.720">
    <property type="entry name" value="NAD(P)-binding Rossmann-like Domain"/>
    <property type="match status" value="1"/>
</dbReference>
<organism evidence="1 2">
    <name type="scientific">Bugula neritina</name>
    <name type="common">Brown bryozoan</name>
    <name type="synonym">Sertularia neritina</name>
    <dbReference type="NCBI Taxonomy" id="10212"/>
    <lineage>
        <taxon>Eukaryota</taxon>
        <taxon>Metazoa</taxon>
        <taxon>Spiralia</taxon>
        <taxon>Lophotrochozoa</taxon>
        <taxon>Bryozoa</taxon>
        <taxon>Gymnolaemata</taxon>
        <taxon>Cheilostomatida</taxon>
        <taxon>Flustrina</taxon>
        <taxon>Buguloidea</taxon>
        <taxon>Bugulidae</taxon>
        <taxon>Bugula</taxon>
    </lineage>
</organism>
<name>A0A7J7IWA4_BUGNE</name>
<dbReference type="PRINTS" id="PR00081">
    <property type="entry name" value="GDHRDH"/>
</dbReference>
<dbReference type="SUPFAM" id="SSF51735">
    <property type="entry name" value="NAD(P)-binding Rossmann-fold domains"/>
    <property type="match status" value="1"/>
</dbReference>
<evidence type="ECO:0000313" key="1">
    <source>
        <dbReference type="EMBL" id="KAF6017518.1"/>
    </source>
</evidence>
<evidence type="ECO:0008006" key="3">
    <source>
        <dbReference type="Google" id="ProtNLM"/>
    </source>
</evidence>
<keyword evidence="2" id="KW-1185">Reference proteome</keyword>
<reference evidence="1" key="1">
    <citation type="submission" date="2020-06" db="EMBL/GenBank/DDBJ databases">
        <title>Draft genome of Bugula neritina, a colonial animal packing powerful symbionts and potential medicines.</title>
        <authorList>
            <person name="Rayko M."/>
        </authorList>
    </citation>
    <scope>NUCLEOTIDE SEQUENCE [LARGE SCALE GENOMIC DNA]</scope>
    <source>
        <strain evidence="1">Kwan_BN1</strain>
    </source>
</reference>
<protein>
    <recommendedName>
        <fullName evidence="3">DCXR</fullName>
    </recommendedName>
</protein>
<dbReference type="PANTHER" id="PTHR43975:SF2">
    <property type="entry name" value="EG:BACR7A4.14 PROTEIN-RELATED"/>
    <property type="match status" value="1"/>
</dbReference>
<sequence length="114" mass="12060">MSCPTAVAYSMSKAALDQFTKSLALDLAPKQVRVNTVNPGMIATKIYEGAMPKDDVPALFERTATIYPTGRIGQPEEIAKSIAFLASSESSFTTGVTLLVDGGFNLTTADLPSQ</sequence>
<dbReference type="Pfam" id="PF13561">
    <property type="entry name" value="adh_short_C2"/>
    <property type="match status" value="1"/>
</dbReference>
<accession>A0A7J7IWA4</accession>
<dbReference type="AlphaFoldDB" id="A0A7J7IWA4"/>
<dbReference type="InterPro" id="IPR002347">
    <property type="entry name" value="SDR_fam"/>
</dbReference>
<evidence type="ECO:0000313" key="2">
    <source>
        <dbReference type="Proteomes" id="UP000593567"/>
    </source>
</evidence>
<dbReference type="Proteomes" id="UP000593567">
    <property type="component" value="Unassembled WGS sequence"/>
</dbReference>
<dbReference type="EMBL" id="VXIV02003383">
    <property type="protein sequence ID" value="KAF6017518.1"/>
    <property type="molecule type" value="Genomic_DNA"/>
</dbReference>
<dbReference type="InterPro" id="IPR036291">
    <property type="entry name" value="NAD(P)-bd_dom_sf"/>
</dbReference>
<comment type="caution">
    <text evidence="1">The sequence shown here is derived from an EMBL/GenBank/DDBJ whole genome shotgun (WGS) entry which is preliminary data.</text>
</comment>